<keyword evidence="2" id="KW-0472">Membrane</keyword>
<feature type="transmembrane region" description="Helical" evidence="2">
    <location>
        <begin position="31"/>
        <end position="49"/>
    </location>
</feature>
<organism evidence="3 5">
    <name type="scientific">Acetobacter cibinongensis</name>
    <dbReference type="NCBI Taxonomy" id="146475"/>
    <lineage>
        <taxon>Bacteria</taxon>
        <taxon>Pseudomonadati</taxon>
        <taxon>Pseudomonadota</taxon>
        <taxon>Alphaproteobacteria</taxon>
        <taxon>Acetobacterales</taxon>
        <taxon>Acetobacteraceae</taxon>
        <taxon>Acetobacter</taxon>
    </lineage>
</organism>
<comment type="caution">
    <text evidence="3">The sequence shown here is derived from an EMBL/GenBank/DDBJ whole genome shotgun (WGS) entry which is preliminary data.</text>
</comment>
<dbReference type="Proteomes" id="UP000321891">
    <property type="component" value="Unassembled WGS sequence"/>
</dbReference>
<evidence type="ECO:0000313" key="3">
    <source>
        <dbReference type="EMBL" id="GAN60458.1"/>
    </source>
</evidence>
<accession>A0A0D6N4G0</accession>
<reference evidence="3 5" key="1">
    <citation type="submission" date="2012-11" db="EMBL/GenBank/DDBJ databases">
        <title>Whole genome sequence of Acetobacter cibinongensis 4H-1.</title>
        <authorList>
            <person name="Azuma Y."/>
            <person name="Higashiura N."/>
            <person name="Hirakawa H."/>
            <person name="Matsushita K."/>
        </authorList>
    </citation>
    <scope>NUCLEOTIDE SEQUENCE [LARGE SCALE GENOMIC DNA]</scope>
    <source>
        <strain evidence="3 5">4H-1</strain>
    </source>
</reference>
<name>A0A0D6N4G0_9PROT</name>
<dbReference type="Proteomes" id="UP000032671">
    <property type="component" value="Unassembled WGS sequence"/>
</dbReference>
<gene>
    <name evidence="3" type="ORF">Abci_011_188</name>
    <name evidence="4" type="ORF">ACI01nite_07640</name>
</gene>
<dbReference type="EMBL" id="BAMV01000011">
    <property type="protein sequence ID" value="GAN60458.1"/>
    <property type="molecule type" value="Genomic_DNA"/>
</dbReference>
<keyword evidence="6" id="KW-1185">Reference proteome</keyword>
<protein>
    <submittedName>
        <fullName evidence="3">Uncharacterized protein</fullName>
    </submittedName>
</protein>
<evidence type="ECO:0000256" key="1">
    <source>
        <dbReference type="SAM" id="MobiDB-lite"/>
    </source>
</evidence>
<evidence type="ECO:0000313" key="4">
    <source>
        <dbReference type="EMBL" id="GEL58162.1"/>
    </source>
</evidence>
<feature type="compositionally biased region" description="Low complexity" evidence="1">
    <location>
        <begin position="67"/>
        <end position="77"/>
    </location>
</feature>
<evidence type="ECO:0000256" key="2">
    <source>
        <dbReference type="SAM" id="Phobius"/>
    </source>
</evidence>
<feature type="region of interest" description="Disordered" evidence="1">
    <location>
        <begin position="59"/>
        <end position="79"/>
    </location>
</feature>
<dbReference type="RefSeq" id="WP_048838487.1">
    <property type="nucleotide sequence ID" value="NZ_BAMV01000011.1"/>
</dbReference>
<dbReference type="AlphaFoldDB" id="A0A0D6N4G0"/>
<dbReference type="STRING" id="1231339.Abci_011_188"/>
<keyword evidence="2" id="KW-0812">Transmembrane</keyword>
<keyword evidence="2" id="KW-1133">Transmembrane helix</keyword>
<sequence>MHQPSPSLLSLAALFSLPVLGALVSGLLGLSFPAGLLPVVLAAVVGALVSSRLRNIPPSLQPESKDVAPTVPVTVQDPDPKLKHDIKGILSPAMLAAEQLDASTDPLVQKAAGTINASFNRLLERLKQRPGS</sequence>
<dbReference type="EMBL" id="BJVU01000002">
    <property type="protein sequence ID" value="GEL58162.1"/>
    <property type="molecule type" value="Genomic_DNA"/>
</dbReference>
<evidence type="ECO:0000313" key="6">
    <source>
        <dbReference type="Proteomes" id="UP000321891"/>
    </source>
</evidence>
<reference evidence="4 6" key="2">
    <citation type="submission" date="2019-07" db="EMBL/GenBank/DDBJ databases">
        <title>Whole genome shotgun sequence of Acetobacter cibinongensis NBRC 16605.</title>
        <authorList>
            <person name="Hosoyama A."/>
            <person name="Uohara A."/>
            <person name="Ohji S."/>
            <person name="Ichikawa N."/>
        </authorList>
    </citation>
    <scope>NUCLEOTIDE SEQUENCE [LARGE SCALE GENOMIC DNA]</scope>
    <source>
        <strain evidence="4 6">NBRC 16605</strain>
    </source>
</reference>
<evidence type="ECO:0000313" key="5">
    <source>
        <dbReference type="Proteomes" id="UP000032671"/>
    </source>
</evidence>
<proteinExistence type="predicted"/>
<accession>A0A6N3SM83</accession>